<feature type="domain" description="Glycoside hydrolase family 5" evidence="5">
    <location>
        <begin position="98"/>
        <end position="382"/>
    </location>
</feature>
<keyword evidence="3 4" id="KW-0326">Glycosidase</keyword>
<dbReference type="OrthoDB" id="1887033at2759"/>
<evidence type="ECO:0000259" key="5">
    <source>
        <dbReference type="Pfam" id="PF00150"/>
    </source>
</evidence>
<dbReference type="GO" id="GO:0005576">
    <property type="term" value="C:extracellular region"/>
    <property type="evidence" value="ECO:0007669"/>
    <property type="project" value="TreeGrafter"/>
</dbReference>
<accession>A0A8H5LUA3</accession>
<dbReference type="InterPro" id="IPR018087">
    <property type="entry name" value="Glyco_hydro_5_CS"/>
</dbReference>
<keyword evidence="7" id="KW-1185">Reference proteome</keyword>
<dbReference type="Pfam" id="PF00150">
    <property type="entry name" value="Cellulase"/>
    <property type="match status" value="1"/>
</dbReference>
<evidence type="ECO:0000256" key="1">
    <source>
        <dbReference type="ARBA" id="ARBA00005641"/>
    </source>
</evidence>
<keyword evidence="2 4" id="KW-0378">Hydrolase</keyword>
<comment type="similarity">
    <text evidence="1 4">Belongs to the glycosyl hydrolase 5 (cellulase A) family.</text>
</comment>
<dbReference type="Proteomes" id="UP000565441">
    <property type="component" value="Unassembled WGS sequence"/>
</dbReference>
<comment type="caution">
    <text evidence="6">The sequence shown here is derived from an EMBL/GenBank/DDBJ whole genome shotgun (WGS) entry which is preliminary data.</text>
</comment>
<dbReference type="InterPro" id="IPR001547">
    <property type="entry name" value="Glyco_hydro_5"/>
</dbReference>
<dbReference type="PANTHER" id="PTHR31297">
    <property type="entry name" value="GLUCAN ENDO-1,6-BETA-GLUCOSIDASE B"/>
    <property type="match status" value="1"/>
</dbReference>
<evidence type="ECO:0000313" key="7">
    <source>
        <dbReference type="Proteomes" id="UP000565441"/>
    </source>
</evidence>
<dbReference type="Gene3D" id="3.20.20.80">
    <property type="entry name" value="Glycosidases"/>
    <property type="match status" value="1"/>
</dbReference>
<dbReference type="InterPro" id="IPR050386">
    <property type="entry name" value="Glycosyl_hydrolase_5"/>
</dbReference>
<dbReference type="PANTHER" id="PTHR31297:SF43">
    <property type="entry name" value="GLUCAN 1,3-BETA-GLUCOSIDASE 3"/>
    <property type="match status" value="1"/>
</dbReference>
<dbReference type="GO" id="GO:0009251">
    <property type="term" value="P:glucan catabolic process"/>
    <property type="evidence" value="ECO:0007669"/>
    <property type="project" value="TreeGrafter"/>
</dbReference>
<protein>
    <recommendedName>
        <fullName evidence="5">Glycoside hydrolase family 5 domain-containing protein</fullName>
    </recommendedName>
</protein>
<dbReference type="PROSITE" id="PS00659">
    <property type="entry name" value="GLYCOSYL_HYDROL_F5"/>
    <property type="match status" value="1"/>
</dbReference>
<dbReference type="InterPro" id="IPR017853">
    <property type="entry name" value="GH"/>
</dbReference>
<organism evidence="6 7">
    <name type="scientific">Tricholomella constricta</name>
    <dbReference type="NCBI Taxonomy" id="117010"/>
    <lineage>
        <taxon>Eukaryota</taxon>
        <taxon>Fungi</taxon>
        <taxon>Dikarya</taxon>
        <taxon>Basidiomycota</taxon>
        <taxon>Agaricomycotina</taxon>
        <taxon>Agaricomycetes</taxon>
        <taxon>Agaricomycetidae</taxon>
        <taxon>Agaricales</taxon>
        <taxon>Tricholomatineae</taxon>
        <taxon>Lyophyllaceae</taxon>
        <taxon>Tricholomella</taxon>
    </lineage>
</organism>
<sequence>MHKFTEKLKENLRGHKKSAESVDDPMFSAMDPPQSVLYQYRKQRGVNLGSWFVLERWITDNPYRFANAPGQSDLDVARGSHARETLESHWDSWIVEEDWSWIAERGFNTVRIPIGYYHLCGTDPSVLHGTAFHDFEYVFSGAWARITRAIETASRYGLGVLIDLHAAPGKQNNDSHSGTSDPPTFFSDKRNRKHTIEVLCILLKALNAHAQSYNPALTNLVGIELLNEPHPSNDSDLQCWYTSAIRALRAIDPSMPLYIGECWRTDQYTNFAEKLSSSSSSSSSLLVLDHHLYRCFTASDNSTPAHAHTRALSDPSASTPQTLSRVSEKLGRAGGGLVVGEWSGALNPGSLMGAPGEQAAYVRAQLELYERCCAGWFFWTFKKQWPGDTGWSLRDSVGAGVFPDRVGLRRRGVGVDKAVEQERRARVRDEVRDWALDAHKRYWAQYPGKYEHWRFGEGFVRGWEVEYVFIDSGSGDDPHGRVTELGFKGAWARQTTQDHGKGYWEYEHGFMQGVDAATRDFQYSS</sequence>
<name>A0A8H5LUA3_9AGAR</name>
<evidence type="ECO:0000256" key="2">
    <source>
        <dbReference type="ARBA" id="ARBA00022801"/>
    </source>
</evidence>
<evidence type="ECO:0000256" key="4">
    <source>
        <dbReference type="RuleBase" id="RU361153"/>
    </source>
</evidence>
<evidence type="ECO:0000313" key="6">
    <source>
        <dbReference type="EMBL" id="KAF5369654.1"/>
    </source>
</evidence>
<evidence type="ECO:0000256" key="3">
    <source>
        <dbReference type="ARBA" id="ARBA00023295"/>
    </source>
</evidence>
<proteinExistence type="inferred from homology"/>
<dbReference type="EMBL" id="JAACJP010000055">
    <property type="protein sequence ID" value="KAF5369654.1"/>
    <property type="molecule type" value="Genomic_DNA"/>
</dbReference>
<dbReference type="GO" id="GO:0009986">
    <property type="term" value="C:cell surface"/>
    <property type="evidence" value="ECO:0007669"/>
    <property type="project" value="TreeGrafter"/>
</dbReference>
<reference evidence="6 7" key="1">
    <citation type="journal article" date="2020" name="ISME J.">
        <title>Uncovering the hidden diversity of litter-decomposition mechanisms in mushroom-forming fungi.</title>
        <authorList>
            <person name="Floudas D."/>
            <person name="Bentzer J."/>
            <person name="Ahren D."/>
            <person name="Johansson T."/>
            <person name="Persson P."/>
            <person name="Tunlid A."/>
        </authorList>
    </citation>
    <scope>NUCLEOTIDE SEQUENCE [LARGE SCALE GENOMIC DNA]</scope>
    <source>
        <strain evidence="6 7">CBS 661.87</strain>
    </source>
</reference>
<dbReference type="GO" id="GO:0046557">
    <property type="term" value="F:glucan endo-1,6-beta-glucosidase activity"/>
    <property type="evidence" value="ECO:0007669"/>
    <property type="project" value="TreeGrafter"/>
</dbReference>
<gene>
    <name evidence="6" type="ORF">D9615_010240</name>
</gene>
<dbReference type="SUPFAM" id="SSF51445">
    <property type="entry name" value="(Trans)glycosidases"/>
    <property type="match status" value="1"/>
</dbReference>
<dbReference type="AlphaFoldDB" id="A0A8H5LUA3"/>